<evidence type="ECO:0000256" key="9">
    <source>
        <dbReference type="ARBA" id="ARBA00047883"/>
    </source>
</evidence>
<dbReference type="OrthoDB" id="9794842at2"/>
<accession>A0A5B0E1M3</accession>
<name>A0A5B0E1M3_9HYPH</name>
<dbReference type="SUPFAM" id="SSF51391">
    <property type="entry name" value="Thiamin phosphate synthase"/>
    <property type="match status" value="1"/>
</dbReference>
<evidence type="ECO:0000256" key="1">
    <source>
        <dbReference type="ARBA" id="ARBA00001946"/>
    </source>
</evidence>
<evidence type="ECO:0000256" key="7">
    <source>
        <dbReference type="ARBA" id="ARBA00047334"/>
    </source>
</evidence>
<dbReference type="GO" id="GO:0009229">
    <property type="term" value="P:thiamine diphosphate biosynthetic process"/>
    <property type="evidence" value="ECO:0007669"/>
    <property type="project" value="UniProtKB-UniPathway"/>
</dbReference>
<evidence type="ECO:0000256" key="6">
    <source>
        <dbReference type="ARBA" id="ARBA00022977"/>
    </source>
</evidence>
<comment type="cofactor">
    <cofactor evidence="1">
        <name>Mg(2+)</name>
        <dbReference type="ChEBI" id="CHEBI:18420"/>
    </cofactor>
</comment>
<comment type="caution">
    <text evidence="13">The sequence shown here is derived from an EMBL/GenBank/DDBJ whole genome shotgun (WGS) entry which is preliminary data.</text>
</comment>
<evidence type="ECO:0000256" key="5">
    <source>
        <dbReference type="ARBA" id="ARBA00022842"/>
    </source>
</evidence>
<protein>
    <recommendedName>
        <fullName evidence="10">Thiamine-phosphate synthase</fullName>
        <ecNumber evidence="10">2.5.1.3</ecNumber>
    </recommendedName>
    <alternativeName>
        <fullName evidence="10">Thiamine-phosphate pyrophosphorylase</fullName>
    </alternativeName>
</protein>
<dbReference type="InterPro" id="IPR013785">
    <property type="entry name" value="Aldolase_TIM"/>
</dbReference>
<sequence length="206" mass="23349">MTKLDPFYPVVDSAQWVKRLVGVGAKLIQLRIKDMELPLLRREIQEAREICLNGNCQLVINDHWQIALEEDCDFIHIGQEDLETADLAAIRRANMRFGLSTHSQDELETALSVAPDYVALGPIWPTQLKVMPWEPQTPQRLAEWRRQIGALPLVAIGGITLDRAPEVFRHGATCAAVVRDIVASENPENHTLKWLSLTRKFDIDQP</sequence>
<proteinExistence type="inferred from homology"/>
<dbReference type="Gene3D" id="3.20.20.70">
    <property type="entry name" value="Aldolase class I"/>
    <property type="match status" value="1"/>
</dbReference>
<feature type="domain" description="Thiamine phosphate synthase/TenI" evidence="12">
    <location>
        <begin position="13"/>
        <end position="181"/>
    </location>
</feature>
<dbReference type="NCBIfam" id="NF000734">
    <property type="entry name" value="PRK00043.1-5"/>
    <property type="match status" value="1"/>
</dbReference>
<dbReference type="PANTHER" id="PTHR20857">
    <property type="entry name" value="THIAMINE-PHOSPHATE PYROPHOSPHORYLASE"/>
    <property type="match status" value="1"/>
</dbReference>
<dbReference type="UniPathway" id="UPA00060">
    <property type="reaction ID" value="UER00141"/>
</dbReference>
<keyword evidence="5" id="KW-0460">Magnesium</keyword>
<dbReference type="NCBIfam" id="TIGR00693">
    <property type="entry name" value="thiE"/>
    <property type="match status" value="1"/>
</dbReference>
<dbReference type="Proteomes" id="UP000324738">
    <property type="component" value="Unassembled WGS sequence"/>
</dbReference>
<keyword evidence="6 10" id="KW-0784">Thiamine biosynthesis</keyword>
<evidence type="ECO:0000256" key="11">
    <source>
        <dbReference type="RuleBase" id="RU004253"/>
    </source>
</evidence>
<dbReference type="CDD" id="cd00564">
    <property type="entry name" value="TMP_TenI"/>
    <property type="match status" value="1"/>
</dbReference>
<keyword evidence="14" id="KW-1185">Reference proteome</keyword>
<dbReference type="InterPro" id="IPR022998">
    <property type="entry name" value="ThiamineP_synth_TenI"/>
</dbReference>
<evidence type="ECO:0000313" key="13">
    <source>
        <dbReference type="EMBL" id="KAA0972556.1"/>
    </source>
</evidence>
<organism evidence="13 14">
    <name type="scientific">Aureimonas fodinaquatilis</name>
    <dbReference type="NCBI Taxonomy" id="2565783"/>
    <lineage>
        <taxon>Bacteria</taxon>
        <taxon>Pseudomonadati</taxon>
        <taxon>Pseudomonadota</taxon>
        <taxon>Alphaproteobacteria</taxon>
        <taxon>Hyphomicrobiales</taxon>
        <taxon>Aurantimonadaceae</taxon>
        <taxon>Aureimonas</taxon>
    </lineage>
</organism>
<comment type="pathway">
    <text evidence="2 11">Cofactor biosynthesis; thiamine diphosphate biosynthesis; thiamine phosphate from 4-amino-2-methyl-5-diphosphomethylpyrimidine and 4-methyl-5-(2-phosphoethyl)-thiazole: step 1/1.</text>
</comment>
<dbReference type="PANTHER" id="PTHR20857:SF15">
    <property type="entry name" value="THIAMINE-PHOSPHATE SYNTHASE"/>
    <property type="match status" value="1"/>
</dbReference>
<dbReference type="InterPro" id="IPR034291">
    <property type="entry name" value="TMP_synthase"/>
</dbReference>
<dbReference type="EC" id="2.5.1.3" evidence="10"/>
<dbReference type="Pfam" id="PF02581">
    <property type="entry name" value="TMP-TENI"/>
    <property type="match status" value="1"/>
</dbReference>
<dbReference type="EMBL" id="VTWH01000001">
    <property type="protein sequence ID" value="KAA0972556.1"/>
    <property type="molecule type" value="Genomic_DNA"/>
</dbReference>
<evidence type="ECO:0000256" key="2">
    <source>
        <dbReference type="ARBA" id="ARBA00005165"/>
    </source>
</evidence>
<evidence type="ECO:0000313" key="14">
    <source>
        <dbReference type="Proteomes" id="UP000324738"/>
    </source>
</evidence>
<gene>
    <name evidence="13" type="ORF">FPY71_05600</name>
</gene>
<comment type="catalytic activity">
    <reaction evidence="7 10">
        <text>4-methyl-5-(2-phosphooxyethyl)-thiazole + 4-amino-2-methyl-5-(diphosphooxymethyl)pyrimidine + H(+) = thiamine phosphate + diphosphate</text>
        <dbReference type="Rhea" id="RHEA:22328"/>
        <dbReference type="ChEBI" id="CHEBI:15378"/>
        <dbReference type="ChEBI" id="CHEBI:33019"/>
        <dbReference type="ChEBI" id="CHEBI:37575"/>
        <dbReference type="ChEBI" id="CHEBI:57841"/>
        <dbReference type="ChEBI" id="CHEBI:58296"/>
        <dbReference type="EC" id="2.5.1.3"/>
    </reaction>
</comment>
<dbReference type="GO" id="GO:0005737">
    <property type="term" value="C:cytoplasm"/>
    <property type="evidence" value="ECO:0007669"/>
    <property type="project" value="TreeGrafter"/>
</dbReference>
<evidence type="ECO:0000256" key="8">
    <source>
        <dbReference type="ARBA" id="ARBA00047851"/>
    </source>
</evidence>
<keyword evidence="4" id="KW-0479">Metal-binding</keyword>
<dbReference type="InterPro" id="IPR036206">
    <property type="entry name" value="ThiamineP_synth_sf"/>
</dbReference>
<dbReference type="GO" id="GO:0046872">
    <property type="term" value="F:metal ion binding"/>
    <property type="evidence" value="ECO:0007669"/>
    <property type="project" value="UniProtKB-KW"/>
</dbReference>
<evidence type="ECO:0000256" key="3">
    <source>
        <dbReference type="ARBA" id="ARBA00022679"/>
    </source>
</evidence>
<dbReference type="RefSeq" id="WP_149298376.1">
    <property type="nucleotide sequence ID" value="NZ_VTWH01000001.1"/>
</dbReference>
<comment type="catalytic activity">
    <reaction evidence="9 10">
        <text>2-[(2R,5Z)-2-carboxy-4-methylthiazol-5(2H)-ylidene]ethyl phosphate + 4-amino-2-methyl-5-(diphosphooxymethyl)pyrimidine + 2 H(+) = thiamine phosphate + CO2 + diphosphate</text>
        <dbReference type="Rhea" id="RHEA:47844"/>
        <dbReference type="ChEBI" id="CHEBI:15378"/>
        <dbReference type="ChEBI" id="CHEBI:16526"/>
        <dbReference type="ChEBI" id="CHEBI:33019"/>
        <dbReference type="ChEBI" id="CHEBI:37575"/>
        <dbReference type="ChEBI" id="CHEBI:57841"/>
        <dbReference type="ChEBI" id="CHEBI:62899"/>
        <dbReference type="EC" id="2.5.1.3"/>
    </reaction>
</comment>
<comment type="catalytic activity">
    <reaction evidence="8 10">
        <text>2-(2-carboxy-4-methylthiazol-5-yl)ethyl phosphate + 4-amino-2-methyl-5-(diphosphooxymethyl)pyrimidine + 2 H(+) = thiamine phosphate + CO2 + diphosphate</text>
        <dbReference type="Rhea" id="RHEA:47848"/>
        <dbReference type="ChEBI" id="CHEBI:15378"/>
        <dbReference type="ChEBI" id="CHEBI:16526"/>
        <dbReference type="ChEBI" id="CHEBI:33019"/>
        <dbReference type="ChEBI" id="CHEBI:37575"/>
        <dbReference type="ChEBI" id="CHEBI:57841"/>
        <dbReference type="ChEBI" id="CHEBI:62890"/>
        <dbReference type="EC" id="2.5.1.3"/>
    </reaction>
</comment>
<dbReference type="AlphaFoldDB" id="A0A5B0E1M3"/>
<evidence type="ECO:0000256" key="4">
    <source>
        <dbReference type="ARBA" id="ARBA00022723"/>
    </source>
</evidence>
<comment type="similarity">
    <text evidence="10">Belongs to the thiamine-phosphate synthase family.</text>
</comment>
<reference evidence="13 14" key="1">
    <citation type="submission" date="2019-08" db="EMBL/GenBank/DDBJ databases">
        <title>Aureimonas fodiniaquatilis sp. nov., isolated from a coal mine wastewater.</title>
        <authorList>
            <person name="Kim W."/>
        </authorList>
    </citation>
    <scope>NUCLEOTIDE SEQUENCE [LARGE SCALE GENOMIC DNA]</scope>
    <source>
        <strain evidence="13 14">CAU 1482</strain>
    </source>
</reference>
<keyword evidence="3 10" id="KW-0808">Transferase</keyword>
<evidence type="ECO:0000256" key="10">
    <source>
        <dbReference type="RuleBase" id="RU003826"/>
    </source>
</evidence>
<dbReference type="GO" id="GO:0004789">
    <property type="term" value="F:thiamine-phosphate diphosphorylase activity"/>
    <property type="evidence" value="ECO:0007669"/>
    <property type="project" value="UniProtKB-EC"/>
</dbReference>
<evidence type="ECO:0000259" key="12">
    <source>
        <dbReference type="Pfam" id="PF02581"/>
    </source>
</evidence>
<dbReference type="GO" id="GO:0009228">
    <property type="term" value="P:thiamine biosynthetic process"/>
    <property type="evidence" value="ECO:0007669"/>
    <property type="project" value="UniProtKB-KW"/>
</dbReference>